<sequence length="103" mass="11855">MSLNLSQTLYRKACCLDIEAEYGGTDGLAASRPQYDLEVMTGLCVSDLRIMCSGAGFYVGRNCYHEDEPDFLQPYSRVSDYFKTIGEAITFRNFFNEFIREYR</sequence>
<evidence type="ECO:0000313" key="2">
    <source>
        <dbReference type="Proteomes" id="UP000004105"/>
    </source>
</evidence>
<dbReference type="RefSeq" id="WP_007341107.1">
    <property type="nucleotide sequence ID" value="NZ_GL878494.1"/>
</dbReference>
<evidence type="ECO:0000313" key="1">
    <source>
        <dbReference type="EMBL" id="EGF12112.1"/>
    </source>
</evidence>
<reference evidence="1 2" key="1">
    <citation type="submission" date="2011-02" db="EMBL/GenBank/DDBJ databases">
        <authorList>
            <person name="Muzny D."/>
            <person name="Qin X."/>
            <person name="Deng J."/>
            <person name="Jiang H."/>
            <person name="Liu Y."/>
            <person name="Qu J."/>
            <person name="Song X.-Z."/>
            <person name="Zhang L."/>
            <person name="Thornton R."/>
            <person name="Coyle M."/>
            <person name="Francisco L."/>
            <person name="Jackson L."/>
            <person name="Javaid M."/>
            <person name="Korchina V."/>
            <person name="Kovar C."/>
            <person name="Mata R."/>
            <person name="Mathew T."/>
            <person name="Ngo R."/>
            <person name="Nguyen L."/>
            <person name="Nguyen N."/>
            <person name="Okwuonu G."/>
            <person name="Ongeri F."/>
            <person name="Pham C."/>
            <person name="Simmons D."/>
            <person name="Wilczek-Boney K."/>
            <person name="Hale W."/>
            <person name="Jakkamsetti A."/>
            <person name="Pham P."/>
            <person name="Ruth R."/>
            <person name="San Lucas F."/>
            <person name="Warren J."/>
            <person name="Zhang J."/>
            <person name="Zhao Z."/>
            <person name="Zhou C."/>
            <person name="Zhu D."/>
            <person name="Lee S."/>
            <person name="Bess C."/>
            <person name="Blankenburg K."/>
            <person name="Forbes L."/>
            <person name="Fu Q."/>
            <person name="Gubbala S."/>
            <person name="Hirani K."/>
            <person name="Jayaseelan J.C."/>
            <person name="Lara F."/>
            <person name="Munidasa M."/>
            <person name="Palculict T."/>
            <person name="Patil S."/>
            <person name="Pu L.-L."/>
            <person name="Saada N."/>
            <person name="Tang L."/>
            <person name="Weissenberger G."/>
            <person name="Zhu Y."/>
            <person name="Hemphill L."/>
            <person name="Shang Y."/>
            <person name="Youmans B."/>
            <person name="Ayvaz T."/>
            <person name="Ross M."/>
            <person name="Santibanez J."/>
            <person name="Aqrawi P."/>
            <person name="Gross S."/>
            <person name="Joshi V."/>
            <person name="Fowler G."/>
            <person name="Nazareth L."/>
            <person name="Reid J."/>
            <person name="Worley K."/>
            <person name="Petrosino J."/>
            <person name="Highlander S."/>
            <person name="Gibbs R."/>
        </authorList>
    </citation>
    <scope>NUCLEOTIDE SEQUENCE [LARGE SCALE GENOMIC DNA]</scope>
    <source>
        <strain evidence="1 2">ATCC BAA-1200</strain>
    </source>
</reference>
<dbReference type="EMBL" id="AFAY01000003">
    <property type="protein sequence ID" value="EGF12112.1"/>
    <property type="molecule type" value="Genomic_DNA"/>
</dbReference>
<organism evidence="1 2">
    <name type="scientific">Neisseria bacilliformis ATCC BAA-1200</name>
    <dbReference type="NCBI Taxonomy" id="888742"/>
    <lineage>
        <taxon>Bacteria</taxon>
        <taxon>Pseudomonadati</taxon>
        <taxon>Pseudomonadota</taxon>
        <taxon>Betaproteobacteria</taxon>
        <taxon>Neisseriales</taxon>
        <taxon>Neisseriaceae</taxon>
        <taxon>Neisseria</taxon>
    </lineage>
</organism>
<proteinExistence type="predicted"/>
<dbReference type="HOGENOM" id="CLU_2260730_0_0_4"/>
<gene>
    <name evidence="1" type="ORF">HMPREF9123_0092</name>
</gene>
<protein>
    <submittedName>
        <fullName evidence="1">Uncharacterized protein</fullName>
    </submittedName>
</protein>
<name>F2B8N9_9NEIS</name>
<keyword evidence="2" id="KW-1185">Reference proteome</keyword>
<accession>F2B8N9</accession>
<comment type="caution">
    <text evidence="1">The sequence shown here is derived from an EMBL/GenBank/DDBJ whole genome shotgun (WGS) entry which is preliminary data.</text>
</comment>
<dbReference type="AlphaFoldDB" id="F2B8N9"/>
<dbReference type="Proteomes" id="UP000004105">
    <property type="component" value="Unassembled WGS sequence"/>
</dbReference>